<sequence>MPPFDANKNREVGNLRYRDSFLEKARTVQTALFDGQHPIERTLLSPNQSFQITAKDSTLIELDGQFILCRRYPGDESVMLINISQCNPIGAIHIGHPDSRLFWASHPALLPTSDPKKLALSPAASITQTPDQRTTITVLDSSRLSLVKFQPTP</sequence>
<evidence type="ECO:0000313" key="1">
    <source>
        <dbReference type="EMBL" id="OGL52214.1"/>
    </source>
</evidence>
<accession>A0A1F7SG55</accession>
<reference evidence="1 2" key="1">
    <citation type="journal article" date="2016" name="Nat. Commun.">
        <title>Thousands of microbial genomes shed light on interconnected biogeochemical processes in an aquifer system.</title>
        <authorList>
            <person name="Anantharaman K."/>
            <person name="Brown C.T."/>
            <person name="Hug L.A."/>
            <person name="Sharon I."/>
            <person name="Castelle C.J."/>
            <person name="Probst A.J."/>
            <person name="Thomas B.C."/>
            <person name="Singh A."/>
            <person name="Wilkins M.J."/>
            <person name="Karaoz U."/>
            <person name="Brodie E.L."/>
            <person name="Williams K.H."/>
            <person name="Hubbard S.S."/>
            <person name="Banfield J.F."/>
        </authorList>
    </citation>
    <scope>NUCLEOTIDE SEQUENCE [LARGE SCALE GENOMIC DNA]</scope>
</reference>
<dbReference type="AlphaFoldDB" id="A0A1F7SG55"/>
<evidence type="ECO:0000313" key="2">
    <source>
        <dbReference type="Proteomes" id="UP000185874"/>
    </source>
</evidence>
<organism evidence="1 2">
    <name type="scientific">Candidatus Shapirobacteria bacterium RBG_13_44_7</name>
    <dbReference type="NCBI Taxonomy" id="1802149"/>
    <lineage>
        <taxon>Bacteria</taxon>
        <taxon>Candidatus Shapironibacteriota</taxon>
    </lineage>
</organism>
<gene>
    <name evidence="1" type="ORF">A3K55_00150</name>
</gene>
<protein>
    <submittedName>
        <fullName evidence="1">Uncharacterized protein</fullName>
    </submittedName>
</protein>
<dbReference type="Proteomes" id="UP000185874">
    <property type="component" value="Unassembled WGS sequence"/>
</dbReference>
<comment type="caution">
    <text evidence="1">The sequence shown here is derived from an EMBL/GenBank/DDBJ whole genome shotgun (WGS) entry which is preliminary data.</text>
</comment>
<dbReference type="EMBL" id="MGDJ01000032">
    <property type="protein sequence ID" value="OGL52214.1"/>
    <property type="molecule type" value="Genomic_DNA"/>
</dbReference>
<name>A0A1F7SG55_9BACT</name>
<proteinExistence type="predicted"/>